<dbReference type="Proteomes" id="UP001165960">
    <property type="component" value="Unassembled WGS sequence"/>
</dbReference>
<organism evidence="1 2">
    <name type="scientific">Entomophthora muscae</name>
    <dbReference type="NCBI Taxonomy" id="34485"/>
    <lineage>
        <taxon>Eukaryota</taxon>
        <taxon>Fungi</taxon>
        <taxon>Fungi incertae sedis</taxon>
        <taxon>Zoopagomycota</taxon>
        <taxon>Entomophthoromycotina</taxon>
        <taxon>Entomophthoromycetes</taxon>
        <taxon>Entomophthorales</taxon>
        <taxon>Entomophthoraceae</taxon>
        <taxon>Entomophthora</taxon>
    </lineage>
</organism>
<dbReference type="EMBL" id="QTSX02006527">
    <property type="protein sequence ID" value="KAJ9053349.1"/>
    <property type="molecule type" value="Genomic_DNA"/>
</dbReference>
<evidence type="ECO:0000313" key="1">
    <source>
        <dbReference type="EMBL" id="KAJ9053349.1"/>
    </source>
</evidence>
<name>A0ACC2RTC2_9FUNG</name>
<proteinExistence type="predicted"/>
<protein>
    <submittedName>
        <fullName evidence="1">Uncharacterized protein</fullName>
    </submittedName>
</protein>
<keyword evidence="2" id="KW-1185">Reference proteome</keyword>
<accession>A0ACC2RTC2</accession>
<gene>
    <name evidence="1" type="ORF">DSO57_1024964</name>
</gene>
<evidence type="ECO:0000313" key="2">
    <source>
        <dbReference type="Proteomes" id="UP001165960"/>
    </source>
</evidence>
<reference evidence="1" key="1">
    <citation type="submission" date="2022-04" db="EMBL/GenBank/DDBJ databases">
        <title>Genome of the entomopathogenic fungus Entomophthora muscae.</title>
        <authorList>
            <person name="Elya C."/>
            <person name="Lovett B.R."/>
            <person name="Lee E."/>
            <person name="Macias A.M."/>
            <person name="Hajek A.E."/>
            <person name="De Bivort B.L."/>
            <person name="Kasson M.T."/>
            <person name="De Fine Licht H.H."/>
            <person name="Stajich J.E."/>
        </authorList>
    </citation>
    <scope>NUCLEOTIDE SEQUENCE</scope>
    <source>
        <strain evidence="1">Berkeley</strain>
    </source>
</reference>
<comment type="caution">
    <text evidence="1">The sequence shown here is derived from an EMBL/GenBank/DDBJ whole genome shotgun (WGS) entry which is preliminary data.</text>
</comment>
<sequence length="339" mass="37921">MSLFWFMPWMGKQTSGSVRWLANLTILGAFGAQLVHGVKFDEVKEGLEELQNYIGLLKLGEKLNILKREPFPLSTPRQKYPVTDAEFKEFLPHSSLPVCNPTHMSTKQCFCPGKFEAASLIVNKTMESQAMIAVDPKNKLIVASYRGTVTKKNWETNEDVDLVSYPGVAKGKVHHGDLLYLQSLQPACEAAALRLFKTPKYRGYQLHVTGYSLGGAVAAVSTPMWMSFLKRNNLKNKMRVFLYSNPRPGDPAYARYLESTPIPIVRYTRKGDVVPHLPEQSMGFAQVGAEYFEVNATQSLKHCASNLLEDPKCSMGDKNFAAINHLLPFGKLFPIPTIC</sequence>